<dbReference type="InterPro" id="IPR036856">
    <property type="entry name" value="Ald_Oxase/Xan_DH_a/b_sf"/>
</dbReference>
<evidence type="ECO:0000256" key="1">
    <source>
        <dbReference type="ARBA" id="ARBA00006849"/>
    </source>
</evidence>
<dbReference type="GO" id="GO:0051537">
    <property type="term" value="F:2 iron, 2 sulfur cluster binding"/>
    <property type="evidence" value="ECO:0007669"/>
    <property type="project" value="InterPro"/>
</dbReference>
<reference evidence="8 9" key="1">
    <citation type="submission" date="2019-10" db="EMBL/GenBank/DDBJ databases">
        <title>Draft Genome Sequence of the Caffeine Degrading Methylotroph Methylorubrum populi PINKEL.</title>
        <authorList>
            <person name="Dawson S.C."/>
            <person name="Zhang X."/>
            <person name="Wright M.E."/>
            <person name="Sharma G."/>
            <person name="Langner J.T."/>
            <person name="Ditty J.L."/>
            <person name="Subuyuj G.A."/>
        </authorList>
    </citation>
    <scope>NUCLEOTIDE SEQUENCE [LARGE SCALE GENOMIC DNA]</scope>
    <source>
        <strain evidence="8 9">Pinkel</strain>
    </source>
</reference>
<dbReference type="InterPro" id="IPR016208">
    <property type="entry name" value="Ald_Oxase/xanthine_DH-like"/>
</dbReference>
<dbReference type="InterPro" id="IPR012675">
    <property type="entry name" value="Beta-grasp_dom_sf"/>
</dbReference>
<evidence type="ECO:0000256" key="5">
    <source>
        <dbReference type="ARBA" id="ARBA00023004"/>
    </source>
</evidence>
<dbReference type="InterPro" id="IPR036884">
    <property type="entry name" value="2Fe-2S-bd_dom_sf"/>
</dbReference>
<dbReference type="Pfam" id="PF00111">
    <property type="entry name" value="Fer2"/>
    <property type="match status" value="1"/>
</dbReference>
<keyword evidence="2" id="KW-0500">Molybdenum</keyword>
<dbReference type="Gene3D" id="1.10.150.120">
    <property type="entry name" value="[2Fe-2S]-binding domain"/>
    <property type="match status" value="1"/>
</dbReference>
<dbReference type="SUPFAM" id="SSF54292">
    <property type="entry name" value="2Fe-2S ferredoxin-like"/>
    <property type="match status" value="1"/>
</dbReference>
<dbReference type="PROSITE" id="PS51085">
    <property type="entry name" value="2FE2S_FER_2"/>
    <property type="match status" value="1"/>
</dbReference>
<dbReference type="InterPro" id="IPR001041">
    <property type="entry name" value="2Fe-2S_ferredoxin-type"/>
</dbReference>
<feature type="domain" description="2Fe-2S ferredoxin-type" evidence="7">
    <location>
        <begin position="1"/>
        <end position="74"/>
    </location>
</feature>
<keyword evidence="5" id="KW-0408">Iron</keyword>
<gene>
    <name evidence="8" type="ORF">F8B43_0896</name>
</gene>
<dbReference type="InterPro" id="IPR046867">
    <property type="entry name" value="AldOxase/xan_DH_MoCoBD2"/>
</dbReference>
<dbReference type="EMBL" id="WEKV01000005">
    <property type="protein sequence ID" value="KAB7786946.1"/>
    <property type="molecule type" value="Genomic_DNA"/>
</dbReference>
<evidence type="ECO:0000256" key="2">
    <source>
        <dbReference type="ARBA" id="ARBA00022505"/>
    </source>
</evidence>
<dbReference type="Pfam" id="PF01799">
    <property type="entry name" value="Fer2_2"/>
    <property type="match status" value="1"/>
</dbReference>
<dbReference type="RefSeq" id="WP_152276135.1">
    <property type="nucleotide sequence ID" value="NZ_WEKV01000005.1"/>
</dbReference>
<evidence type="ECO:0000313" key="9">
    <source>
        <dbReference type="Proteomes" id="UP000469949"/>
    </source>
</evidence>
<dbReference type="Gene3D" id="3.10.20.30">
    <property type="match status" value="1"/>
</dbReference>
<dbReference type="SUPFAM" id="SSF54665">
    <property type="entry name" value="CO dehydrogenase molybdoprotein N-domain-like"/>
    <property type="match status" value="1"/>
</dbReference>
<dbReference type="Pfam" id="PF20256">
    <property type="entry name" value="MoCoBD_2"/>
    <property type="match status" value="1"/>
</dbReference>
<dbReference type="PANTHER" id="PTHR11908:SF132">
    <property type="entry name" value="ALDEHYDE OXIDASE 1-RELATED"/>
    <property type="match status" value="1"/>
</dbReference>
<dbReference type="SUPFAM" id="SSF56003">
    <property type="entry name" value="Molybdenum cofactor-binding domain"/>
    <property type="match status" value="1"/>
</dbReference>
<dbReference type="GO" id="GO:0005506">
    <property type="term" value="F:iron ion binding"/>
    <property type="evidence" value="ECO:0007669"/>
    <property type="project" value="InterPro"/>
</dbReference>
<keyword evidence="3" id="KW-0479">Metal-binding</keyword>
<feature type="region of interest" description="Disordered" evidence="6">
    <location>
        <begin position="301"/>
        <end position="325"/>
    </location>
</feature>
<dbReference type="Gene3D" id="3.30.365.10">
    <property type="entry name" value="Aldehyde oxidase/xanthine dehydrogenase, molybdopterin binding domain"/>
    <property type="match status" value="4"/>
</dbReference>
<dbReference type="SUPFAM" id="SSF47741">
    <property type="entry name" value="CO dehydrogenase ISP C-domain like"/>
    <property type="match status" value="1"/>
</dbReference>
<comment type="similarity">
    <text evidence="1">Belongs to the xanthine dehydrogenase family.</text>
</comment>
<sequence length="928" mass="97459">MRLTVNGQVQEAAPRPGQCLRTLLRDLGWFGVKKGCDAGDCGACTVHLDGEPVHSCLMPAFLAEGRGITTIEGLAGPCAPGDTAPEHLHPTQDAFCDAQGFQCGFCTPGMIMTAAALDQGQRQDLGTALKGNLCRCTGYRAIRDAVAGRAHVDADIDAGGEGGPVGRSLPAPASRAVVSGRAAFTFDTAVPGLLHLKVLRAPHAHARIRSIDRAAALAVPGVIAVLTHEDAPRRRFSTGRHENPLDDAADTAVLDSVIRFHGQRVAAVVAESVAAAAAGVRALRVAYDVRPAVFDPEAALRPDAPLVHDPADRDPPHPGEDAPPLLAHPNLAAEAHGAIGDVEAGFGQADRIHEAEYVSQRVQHVHLETHGALGWLDAEGRLTLRSSTQVPFLTRDALCRLFDLDRDRVRVLCGRVGGGFGGKQEMLTEDLVALAVLRTGRPVSYEMTREENFSAATTRHPMRVRVKVGARADGRLTALSLKVLSNTGAYGNHAGGVLHHGCNESIAAYACPNKRVEGYAVYTHTLPAGAFRGYGLSQTIFAVESALDELARDLGIDPFAMRRLNAVRPGDPMVSTSLEPHDVVYGSYGLDQCLDRAQAALTDGRGAAAPGPDWCVGEGMAMAMIDTIPPRGHVAHARIRLEPDGTYALAVGTAEFGNGTSTVHGQIAAEVLGTTPERIRLIQADTDAVSHDTGAYGSTGTVVAGQANFRAATALADQLRAAAAERTGAAAADCRLTGDGVETPAGFVALTALAESSAFEAAGEADGTPRSVAFNVQAFRVAVHPQTGEIRILRSVQAADAGRVINPIQCRGQIEGGVAQALGAALYEDYRFDEAGAVVTRTLRNYHIPAMADVPVTEVLFADTYDTVGPLGAKSMSEAPYNPVAAALGNAIRDATGVRLTATPFAPDRIFRKVMAAQESKEREAVDA</sequence>
<dbReference type="Gene3D" id="3.90.1170.50">
    <property type="entry name" value="Aldehyde oxidase/xanthine dehydrogenase, a/b hammerhead"/>
    <property type="match status" value="1"/>
</dbReference>
<dbReference type="InterPro" id="IPR000674">
    <property type="entry name" value="Ald_Oxase/Xan_DH_a/b"/>
</dbReference>
<dbReference type="InterPro" id="IPR036010">
    <property type="entry name" value="2Fe-2S_ferredoxin-like_sf"/>
</dbReference>
<dbReference type="InterPro" id="IPR006058">
    <property type="entry name" value="2Fe2S_fd_BS"/>
</dbReference>
<evidence type="ECO:0000256" key="6">
    <source>
        <dbReference type="SAM" id="MobiDB-lite"/>
    </source>
</evidence>
<comment type="caution">
    <text evidence="8">The sequence shown here is derived from an EMBL/GenBank/DDBJ whole genome shotgun (WGS) entry which is preliminary data.</text>
</comment>
<name>A0A833JB61_9HYPH</name>
<dbReference type="PROSITE" id="PS00197">
    <property type="entry name" value="2FE2S_FER_1"/>
    <property type="match status" value="1"/>
</dbReference>
<accession>A0A833JB61</accession>
<dbReference type="Proteomes" id="UP000469949">
    <property type="component" value="Unassembled WGS sequence"/>
</dbReference>
<evidence type="ECO:0000313" key="8">
    <source>
        <dbReference type="EMBL" id="KAB7786946.1"/>
    </source>
</evidence>
<dbReference type="CDD" id="cd00207">
    <property type="entry name" value="fer2"/>
    <property type="match status" value="1"/>
</dbReference>
<dbReference type="Pfam" id="PF01315">
    <property type="entry name" value="Ald_Xan_dh_C"/>
    <property type="match status" value="1"/>
</dbReference>
<evidence type="ECO:0000256" key="4">
    <source>
        <dbReference type="ARBA" id="ARBA00023002"/>
    </source>
</evidence>
<dbReference type="Pfam" id="PF02738">
    <property type="entry name" value="MoCoBD_1"/>
    <property type="match status" value="1"/>
</dbReference>
<dbReference type="AlphaFoldDB" id="A0A833JB61"/>
<dbReference type="PANTHER" id="PTHR11908">
    <property type="entry name" value="XANTHINE DEHYDROGENASE"/>
    <property type="match status" value="1"/>
</dbReference>
<dbReference type="GO" id="GO:0004854">
    <property type="term" value="F:xanthine dehydrogenase activity"/>
    <property type="evidence" value="ECO:0007669"/>
    <property type="project" value="UniProtKB-EC"/>
</dbReference>
<dbReference type="InterPro" id="IPR002888">
    <property type="entry name" value="2Fe-2S-bd"/>
</dbReference>
<evidence type="ECO:0000259" key="7">
    <source>
        <dbReference type="PROSITE" id="PS51085"/>
    </source>
</evidence>
<proteinExistence type="inferred from homology"/>
<dbReference type="InterPro" id="IPR037165">
    <property type="entry name" value="AldOxase/xan_DH_Mopterin-bd_sf"/>
</dbReference>
<protein>
    <submittedName>
        <fullName evidence="8">Xanthine dehydrogenase iron-sulfur subunit</fullName>
        <ecNumber evidence="8">1.17.1.4</ecNumber>
    </submittedName>
</protein>
<keyword evidence="4 8" id="KW-0560">Oxidoreductase</keyword>
<feature type="compositionally biased region" description="Basic and acidic residues" evidence="6">
    <location>
        <begin position="309"/>
        <end position="320"/>
    </location>
</feature>
<dbReference type="InterPro" id="IPR008274">
    <property type="entry name" value="AldOxase/xan_DH_MoCoBD1"/>
</dbReference>
<evidence type="ECO:0000256" key="3">
    <source>
        <dbReference type="ARBA" id="ARBA00022723"/>
    </source>
</evidence>
<dbReference type="SMART" id="SM01008">
    <property type="entry name" value="Ald_Xan_dh_C"/>
    <property type="match status" value="1"/>
</dbReference>
<organism evidence="8 9">
    <name type="scientific">Methylorubrum populi</name>
    <dbReference type="NCBI Taxonomy" id="223967"/>
    <lineage>
        <taxon>Bacteria</taxon>
        <taxon>Pseudomonadati</taxon>
        <taxon>Pseudomonadota</taxon>
        <taxon>Alphaproteobacteria</taxon>
        <taxon>Hyphomicrobiales</taxon>
        <taxon>Methylobacteriaceae</taxon>
        <taxon>Methylorubrum</taxon>
    </lineage>
</organism>
<dbReference type="EC" id="1.17.1.4" evidence="8"/>